<sequence>MLCAKSWLTGQTFSALAETGLSGAVLYHLFSRAQAHADDDVLRMTLSCGLHVVIVRDDPLTRGVMLYGDNRYNGRLTSPPNVNLRVGASNAGFKELLSKS</sequence>
<dbReference type="AlphaFoldDB" id="A0A0D6MPM1"/>
<accession>A0A0D6MPM1</accession>
<protein>
    <submittedName>
        <fullName evidence="1">Uncharacterized protein</fullName>
    </submittedName>
</protein>
<dbReference type="EMBL" id="BALE01000046">
    <property type="protein sequence ID" value="GAN55325.1"/>
    <property type="molecule type" value="Genomic_DNA"/>
</dbReference>
<keyword evidence="2" id="KW-1185">Reference proteome</keyword>
<comment type="caution">
    <text evidence="1">The sequence shown here is derived from an EMBL/GenBank/DDBJ whole genome shotgun (WGS) entry which is preliminary data.</text>
</comment>
<name>A0A0D6MPM1_9PROT</name>
<evidence type="ECO:0000313" key="1">
    <source>
        <dbReference type="EMBL" id="GAN55325.1"/>
    </source>
</evidence>
<reference evidence="1 2" key="1">
    <citation type="submission" date="2012-10" db="EMBL/GenBank/DDBJ databases">
        <title>Genome sequencing of Tanticharoenia sakaeratensis NBRC 103193.</title>
        <authorList>
            <person name="Azuma Y."/>
            <person name="Hadano H."/>
            <person name="Hirakawa H."/>
            <person name="Matsushita K."/>
        </authorList>
    </citation>
    <scope>NUCLEOTIDE SEQUENCE [LARGE SCALE GENOMIC DNA]</scope>
    <source>
        <strain evidence="1 2">NBRC 103193</strain>
    </source>
</reference>
<dbReference type="Proteomes" id="UP000032679">
    <property type="component" value="Unassembled WGS sequence"/>
</dbReference>
<evidence type="ECO:0000313" key="2">
    <source>
        <dbReference type="Proteomes" id="UP000032679"/>
    </source>
</evidence>
<organism evidence="1 2">
    <name type="scientific">Tanticharoenia sakaeratensis NBRC 103193</name>
    <dbReference type="NCBI Taxonomy" id="1231623"/>
    <lineage>
        <taxon>Bacteria</taxon>
        <taxon>Pseudomonadati</taxon>
        <taxon>Pseudomonadota</taxon>
        <taxon>Alphaproteobacteria</taxon>
        <taxon>Acetobacterales</taxon>
        <taxon>Acetobacteraceae</taxon>
        <taxon>Tanticharoenia</taxon>
    </lineage>
</organism>
<gene>
    <name evidence="1" type="ORF">Tasa_046_007</name>
</gene>
<proteinExistence type="predicted"/>
<dbReference type="STRING" id="1231623.Tasa_046_007"/>
<dbReference type="RefSeq" id="WP_048850389.1">
    <property type="nucleotide sequence ID" value="NZ_BALE01000046.1"/>
</dbReference>